<evidence type="ECO:0000313" key="2">
    <source>
        <dbReference type="EMBL" id="CAG8746139.1"/>
    </source>
</evidence>
<gene>
    <name evidence="2" type="ORF">FCALED_LOCUS15971</name>
</gene>
<feature type="region of interest" description="Disordered" evidence="1">
    <location>
        <begin position="1"/>
        <end position="70"/>
    </location>
</feature>
<reference evidence="2" key="1">
    <citation type="submission" date="2021-06" db="EMBL/GenBank/DDBJ databases">
        <authorList>
            <person name="Kallberg Y."/>
            <person name="Tangrot J."/>
            <person name="Rosling A."/>
        </authorList>
    </citation>
    <scope>NUCLEOTIDE SEQUENCE</scope>
    <source>
        <strain evidence="2">UK204</strain>
    </source>
</reference>
<proteinExistence type="predicted"/>
<name>A0A9N9IR10_9GLOM</name>
<protein>
    <submittedName>
        <fullName evidence="2">14054_t:CDS:1</fullName>
    </submittedName>
</protein>
<dbReference type="Proteomes" id="UP000789570">
    <property type="component" value="Unassembled WGS sequence"/>
</dbReference>
<accession>A0A9N9IR10</accession>
<evidence type="ECO:0000313" key="3">
    <source>
        <dbReference type="Proteomes" id="UP000789570"/>
    </source>
</evidence>
<sequence length="255" mass="29273">FQTFASTSGIEPDNVVNQQPQIDLFQNDPSRPSDEYPGKEQYGQQDGENIRKFQANEPLSNEDQERKKSENVISTGIDQLKNTTECKDLIERIPGLYRLLDLCKDDGSNGLVDKIIISKEFIKKLCDDIVPSSFKSISEINFCSPYWILRKSPFISQPSIDNSNLRPGIYLLVVISDFGIVINWPEIGCYEENASSQCKKNMTNLHRYLTKVTDHQLCLMSEEDLESFDWNLYNTDSDSDDDKGFHEYEVKKSQE</sequence>
<comment type="caution">
    <text evidence="2">The sequence shown here is derived from an EMBL/GenBank/DDBJ whole genome shotgun (WGS) entry which is preliminary data.</text>
</comment>
<dbReference type="AlphaFoldDB" id="A0A9N9IR10"/>
<feature type="compositionally biased region" description="Basic and acidic residues" evidence="1">
    <location>
        <begin position="242"/>
        <end position="255"/>
    </location>
</feature>
<dbReference type="OrthoDB" id="2446162at2759"/>
<feature type="non-terminal residue" evidence="2">
    <location>
        <position position="1"/>
    </location>
</feature>
<organism evidence="2 3">
    <name type="scientific">Funneliformis caledonium</name>
    <dbReference type="NCBI Taxonomy" id="1117310"/>
    <lineage>
        <taxon>Eukaryota</taxon>
        <taxon>Fungi</taxon>
        <taxon>Fungi incertae sedis</taxon>
        <taxon>Mucoromycota</taxon>
        <taxon>Glomeromycotina</taxon>
        <taxon>Glomeromycetes</taxon>
        <taxon>Glomerales</taxon>
        <taxon>Glomeraceae</taxon>
        <taxon>Funneliformis</taxon>
    </lineage>
</organism>
<dbReference type="EMBL" id="CAJVPQ010016627">
    <property type="protein sequence ID" value="CAG8746139.1"/>
    <property type="molecule type" value="Genomic_DNA"/>
</dbReference>
<feature type="region of interest" description="Disordered" evidence="1">
    <location>
        <begin position="236"/>
        <end position="255"/>
    </location>
</feature>
<feature type="compositionally biased region" description="Polar residues" evidence="1">
    <location>
        <begin position="1"/>
        <end position="21"/>
    </location>
</feature>
<keyword evidence="3" id="KW-1185">Reference proteome</keyword>
<evidence type="ECO:0000256" key="1">
    <source>
        <dbReference type="SAM" id="MobiDB-lite"/>
    </source>
</evidence>
<feature type="non-terminal residue" evidence="2">
    <location>
        <position position="255"/>
    </location>
</feature>